<keyword evidence="5 6" id="KW-0539">Nucleus</keyword>
<evidence type="ECO:0000256" key="2">
    <source>
        <dbReference type="ARBA" id="ARBA00009418"/>
    </source>
</evidence>
<dbReference type="EMBL" id="JACGCM010001497">
    <property type="protein sequence ID" value="KAF6154422.1"/>
    <property type="molecule type" value="Genomic_DNA"/>
</dbReference>
<proteinExistence type="inferred from homology"/>
<evidence type="ECO:0000256" key="6">
    <source>
        <dbReference type="RuleBase" id="RU368027"/>
    </source>
</evidence>
<evidence type="ECO:0000256" key="3">
    <source>
        <dbReference type="ARBA" id="ARBA00022517"/>
    </source>
</evidence>
<dbReference type="PANTHER" id="PTHR21738:SF0">
    <property type="entry name" value="RIBOSOMAL RNA PROCESSING PROTEIN 36 HOMOLOG"/>
    <property type="match status" value="1"/>
</dbReference>
<accession>A0A7J7MHZ0</accession>
<evidence type="ECO:0000256" key="5">
    <source>
        <dbReference type="ARBA" id="ARBA00023242"/>
    </source>
</evidence>
<keyword evidence="3 6" id="KW-0690">Ribosome biogenesis</keyword>
<reference evidence="7 8" key="1">
    <citation type="journal article" date="2020" name="IScience">
        <title>Genome Sequencing of the Endangered Kingdonia uniflora (Circaeasteraceae, Ranunculales) Reveals Potential Mechanisms of Evolutionary Specialization.</title>
        <authorList>
            <person name="Sun Y."/>
            <person name="Deng T."/>
            <person name="Zhang A."/>
            <person name="Moore M.J."/>
            <person name="Landis J.B."/>
            <person name="Lin N."/>
            <person name="Zhang H."/>
            <person name="Zhang X."/>
            <person name="Huang J."/>
            <person name="Zhang X."/>
            <person name="Sun H."/>
            <person name="Wang H."/>
        </authorList>
    </citation>
    <scope>NUCLEOTIDE SEQUENCE [LARGE SCALE GENOMIC DNA]</scope>
    <source>
        <strain evidence="7">TB1705</strain>
        <tissue evidence="7">Leaf</tissue>
    </source>
</reference>
<keyword evidence="4 6" id="KW-0698">rRNA processing</keyword>
<evidence type="ECO:0000256" key="1">
    <source>
        <dbReference type="ARBA" id="ARBA00004604"/>
    </source>
</evidence>
<dbReference type="GO" id="GO:0000462">
    <property type="term" value="P:maturation of SSU-rRNA from tricistronic rRNA transcript (SSU-rRNA, 5.8S rRNA, LSU-rRNA)"/>
    <property type="evidence" value="ECO:0007669"/>
    <property type="project" value="TreeGrafter"/>
</dbReference>
<keyword evidence="8" id="KW-1185">Reference proteome</keyword>
<comment type="subcellular location">
    <subcellularLocation>
        <location evidence="1 6">Nucleus</location>
        <location evidence="1 6">Nucleolus</location>
    </subcellularLocation>
</comment>
<protein>
    <recommendedName>
        <fullName evidence="6">rRNA biogenesis protein RRP36</fullName>
    </recommendedName>
</protein>
<sequence length="117" mass="14120">MCNLNHLIYRFRKRYSIIYETNLNVEKQEKQLSVVASAKLSQTAILSEHKKKEREAEKEGKRLYYLKQSKIWEKKLIEKYHKLKAAGKLESFIDKKRKKNASKDHRYVPYRCVDKDE</sequence>
<dbReference type="InterPro" id="IPR009292">
    <property type="entry name" value="RRP36"/>
</dbReference>
<keyword evidence="6" id="KW-0687">Ribonucleoprotein</keyword>
<dbReference type="Pfam" id="PF06102">
    <property type="entry name" value="RRP36"/>
    <property type="match status" value="1"/>
</dbReference>
<dbReference type="PANTHER" id="PTHR21738">
    <property type="entry name" value="RIBOSOMAL RNA PROCESSING PROTEIN 36 HOMOLOG"/>
    <property type="match status" value="1"/>
</dbReference>
<comment type="function">
    <text evidence="6">Component of the 90S pre-ribosome involved in the maturation of rRNAs. Required for early cleavages of the pre-RNAs in the 40S ribosomal subunit maturation pathway.</text>
</comment>
<dbReference type="Proteomes" id="UP000541444">
    <property type="component" value="Unassembled WGS sequence"/>
</dbReference>
<dbReference type="AlphaFoldDB" id="A0A7J7MHZ0"/>
<organism evidence="7 8">
    <name type="scientific">Kingdonia uniflora</name>
    <dbReference type="NCBI Taxonomy" id="39325"/>
    <lineage>
        <taxon>Eukaryota</taxon>
        <taxon>Viridiplantae</taxon>
        <taxon>Streptophyta</taxon>
        <taxon>Embryophyta</taxon>
        <taxon>Tracheophyta</taxon>
        <taxon>Spermatophyta</taxon>
        <taxon>Magnoliopsida</taxon>
        <taxon>Ranunculales</taxon>
        <taxon>Circaeasteraceae</taxon>
        <taxon>Kingdonia</taxon>
    </lineage>
</organism>
<dbReference type="GO" id="GO:0030686">
    <property type="term" value="C:90S preribosome"/>
    <property type="evidence" value="ECO:0007669"/>
    <property type="project" value="TreeGrafter"/>
</dbReference>
<comment type="caution">
    <text evidence="7">The sequence shown here is derived from an EMBL/GenBank/DDBJ whole genome shotgun (WGS) entry which is preliminary data.</text>
</comment>
<name>A0A7J7MHZ0_9MAGN</name>
<comment type="subunit">
    <text evidence="6">Associates with 90S and pre-40S pre-ribosomal particles.</text>
</comment>
<dbReference type="OrthoDB" id="448446at2759"/>
<comment type="similarity">
    <text evidence="2 6">Belongs to the RRP36 family.</text>
</comment>
<evidence type="ECO:0000256" key="4">
    <source>
        <dbReference type="ARBA" id="ARBA00022552"/>
    </source>
</evidence>
<evidence type="ECO:0000313" key="8">
    <source>
        <dbReference type="Proteomes" id="UP000541444"/>
    </source>
</evidence>
<gene>
    <name evidence="7" type="ORF">GIB67_028314</name>
</gene>
<dbReference type="GO" id="GO:0005730">
    <property type="term" value="C:nucleolus"/>
    <property type="evidence" value="ECO:0007669"/>
    <property type="project" value="UniProtKB-SubCell"/>
</dbReference>
<evidence type="ECO:0000313" key="7">
    <source>
        <dbReference type="EMBL" id="KAF6154422.1"/>
    </source>
</evidence>